<evidence type="ECO:0000259" key="2">
    <source>
        <dbReference type="Pfam" id="PF14111"/>
    </source>
</evidence>
<accession>A0A7J8LN71</accession>
<name>A0A7J8LN71_9ROSI</name>
<reference evidence="3 4" key="1">
    <citation type="journal article" date="2019" name="Genome Biol. Evol.">
        <title>Insights into the evolution of the New World diploid cottons (Gossypium, subgenus Houzingenia) based on genome sequencing.</title>
        <authorList>
            <person name="Grover C.E."/>
            <person name="Arick M.A. 2nd"/>
            <person name="Thrash A."/>
            <person name="Conover J.L."/>
            <person name="Sanders W.S."/>
            <person name="Peterson D.G."/>
            <person name="Frelichowski J.E."/>
            <person name="Scheffler J.A."/>
            <person name="Scheffler B.E."/>
            <person name="Wendel J.F."/>
        </authorList>
    </citation>
    <scope>NUCLEOTIDE SEQUENCE [LARGE SCALE GENOMIC DNA]</scope>
    <source>
        <strain evidence="3">157</strain>
        <tissue evidence="3">Leaf</tissue>
    </source>
</reference>
<dbReference type="Pfam" id="PF14111">
    <property type="entry name" value="DUF4283"/>
    <property type="match status" value="1"/>
</dbReference>
<dbReference type="Proteomes" id="UP000593572">
    <property type="component" value="Unassembled WGS sequence"/>
</dbReference>
<keyword evidence="1" id="KW-1133">Transmembrane helix</keyword>
<dbReference type="PANTHER" id="PTHR31286">
    <property type="entry name" value="GLYCINE-RICH CELL WALL STRUCTURAL PROTEIN 1.8-LIKE"/>
    <property type="match status" value="1"/>
</dbReference>
<dbReference type="InterPro" id="IPR025558">
    <property type="entry name" value="DUF4283"/>
</dbReference>
<evidence type="ECO:0000313" key="4">
    <source>
        <dbReference type="Proteomes" id="UP000593572"/>
    </source>
</evidence>
<proteinExistence type="predicted"/>
<dbReference type="InterPro" id="IPR040256">
    <property type="entry name" value="At4g02000-like"/>
</dbReference>
<evidence type="ECO:0000313" key="3">
    <source>
        <dbReference type="EMBL" id="MBA0553904.1"/>
    </source>
</evidence>
<keyword evidence="1" id="KW-0812">Transmembrane</keyword>
<dbReference type="EMBL" id="JABEZX010000004">
    <property type="protein sequence ID" value="MBA0553904.1"/>
    <property type="molecule type" value="Genomic_DNA"/>
</dbReference>
<organism evidence="3 4">
    <name type="scientific">Gossypium lobatum</name>
    <dbReference type="NCBI Taxonomy" id="34289"/>
    <lineage>
        <taxon>Eukaryota</taxon>
        <taxon>Viridiplantae</taxon>
        <taxon>Streptophyta</taxon>
        <taxon>Embryophyta</taxon>
        <taxon>Tracheophyta</taxon>
        <taxon>Spermatophyta</taxon>
        <taxon>Magnoliopsida</taxon>
        <taxon>eudicotyledons</taxon>
        <taxon>Gunneridae</taxon>
        <taxon>Pentapetalae</taxon>
        <taxon>rosids</taxon>
        <taxon>malvids</taxon>
        <taxon>Malvales</taxon>
        <taxon>Malvaceae</taxon>
        <taxon>Malvoideae</taxon>
        <taxon>Gossypium</taxon>
    </lineage>
</organism>
<gene>
    <name evidence="3" type="ORF">Golob_013043</name>
</gene>
<feature type="transmembrane region" description="Helical" evidence="1">
    <location>
        <begin position="341"/>
        <end position="360"/>
    </location>
</feature>
<dbReference type="AlphaFoldDB" id="A0A7J8LN71"/>
<keyword evidence="1" id="KW-0472">Membrane</keyword>
<evidence type="ECO:0000256" key="1">
    <source>
        <dbReference type="SAM" id="Phobius"/>
    </source>
</evidence>
<feature type="domain" description="DUF4283" evidence="2">
    <location>
        <begin position="32"/>
        <end position="102"/>
    </location>
</feature>
<dbReference type="PANTHER" id="PTHR31286:SF153">
    <property type="entry name" value="DUF4283 DOMAIN PROTEIN"/>
    <property type="match status" value="1"/>
</dbReference>
<comment type="caution">
    <text evidence="3">The sequence shown here is derived from an EMBL/GenBank/DDBJ whole genome shotgun (WGS) entry which is preliminary data.</text>
</comment>
<protein>
    <recommendedName>
        <fullName evidence="2">DUF4283 domain-containing protein</fullName>
    </recommendedName>
</protein>
<sequence>MENDLATLQITEEEDDVIQLLGPLIGHTSLYEFCFVGCFVTTSVIHFLDMNNTLANLWHPLEGIQITDLREKWFLFWFFNCVDFDRVIRGAHWTFNNHLLVFHCRRPSKDPLLVPLIYSYFWVQIHDLPRGLFSEAVARALGNFVGLFEEACRQFYPIHLVKEVIANDMGWDISLRAVARRAAVMDRGFHLVLALNLEGAVSRTIENVLGVYGLVNMIYDLKYANVVGIGGKKRLRSGRSSRLISEGSNSLRADVLVDLRSFSWFYIDVNVKEIGTYASWIFTGFYGLPDLRHWSVAWDRLRTLEHDQRLPWTLVYVGTLRPKTLETAWIGGCKFGMVGSFLDYLIMFVLSVLMCVLFGLRHGGFWKILAS</sequence>
<keyword evidence="4" id="KW-1185">Reference proteome</keyword>